<evidence type="ECO:0000313" key="1">
    <source>
        <dbReference type="EMBL" id="MBY19500.1"/>
    </source>
</evidence>
<dbReference type="AlphaFoldDB" id="A0A2S2NQN3"/>
<accession>A0A2S2NQN3</accession>
<protein>
    <submittedName>
        <fullName evidence="1">Uncharacterized protein</fullName>
    </submittedName>
</protein>
<dbReference type="EMBL" id="GGMR01006881">
    <property type="protein sequence ID" value="MBY19500.1"/>
    <property type="molecule type" value="Transcribed_RNA"/>
</dbReference>
<organism evidence="1">
    <name type="scientific">Schizaphis graminum</name>
    <name type="common">Green bug aphid</name>
    <dbReference type="NCBI Taxonomy" id="13262"/>
    <lineage>
        <taxon>Eukaryota</taxon>
        <taxon>Metazoa</taxon>
        <taxon>Ecdysozoa</taxon>
        <taxon>Arthropoda</taxon>
        <taxon>Hexapoda</taxon>
        <taxon>Insecta</taxon>
        <taxon>Pterygota</taxon>
        <taxon>Neoptera</taxon>
        <taxon>Paraneoptera</taxon>
        <taxon>Hemiptera</taxon>
        <taxon>Sternorrhyncha</taxon>
        <taxon>Aphidomorpha</taxon>
        <taxon>Aphidoidea</taxon>
        <taxon>Aphididae</taxon>
        <taxon>Aphidini</taxon>
        <taxon>Schizaphis</taxon>
    </lineage>
</organism>
<reference evidence="1" key="1">
    <citation type="submission" date="2018-04" db="EMBL/GenBank/DDBJ databases">
        <title>Transcriptome of Schizaphis graminum biotype I.</title>
        <authorList>
            <person name="Scully E.D."/>
            <person name="Geib S.M."/>
            <person name="Palmer N.A."/>
            <person name="Koch K."/>
            <person name="Bradshaw J."/>
            <person name="Heng-Moss T."/>
            <person name="Sarath G."/>
        </authorList>
    </citation>
    <scope>NUCLEOTIDE SEQUENCE</scope>
</reference>
<sequence>MAYKRTVQKINSKQFKNLLTLYELTNNDSKDIKWDDKIKIVYPTSNFINTLIDQFQNNTVPYNCWSYIKENKIKDAVDYINMIKFVLNITNISNLNMVMYRDSCGIVNCINNLKKNIYFIY</sequence>
<name>A0A2S2NQN3_SCHGA</name>
<proteinExistence type="predicted"/>
<gene>
    <name evidence="1" type="ORF">g.93941</name>
</gene>